<dbReference type="EMBL" id="LBTW01000001">
    <property type="protein sequence ID" value="KKQ50788.1"/>
    <property type="molecule type" value="Genomic_DNA"/>
</dbReference>
<comment type="caution">
    <text evidence="4">The sequence shown here is derived from an EMBL/GenBank/DDBJ whole genome shotgun (WGS) entry which is preliminary data.</text>
</comment>
<protein>
    <recommendedName>
        <fullName evidence="2">dTDP-4-dehydrorhamnose reductase</fullName>
        <ecNumber evidence="2">1.1.1.133</ecNumber>
    </recommendedName>
</protein>
<dbReference type="Gene3D" id="3.40.50.720">
    <property type="entry name" value="NAD(P)-binding Rossmann-like Domain"/>
    <property type="match status" value="1"/>
</dbReference>
<comment type="function">
    <text evidence="2">Catalyzes the reduction of dTDP-6-deoxy-L-lyxo-4-hexulose to yield dTDP-L-rhamnose.</text>
</comment>
<keyword evidence="2" id="KW-0560">Oxidoreductase</keyword>
<dbReference type="Proteomes" id="UP000034366">
    <property type="component" value="Unassembled WGS sequence"/>
</dbReference>
<dbReference type="GO" id="GO:0008831">
    <property type="term" value="F:dTDP-4-dehydrorhamnose reductase activity"/>
    <property type="evidence" value="ECO:0007669"/>
    <property type="project" value="UniProtKB-EC"/>
</dbReference>
<dbReference type="InterPro" id="IPR005913">
    <property type="entry name" value="dTDP_dehydrorham_reduct"/>
</dbReference>
<dbReference type="Pfam" id="PF04321">
    <property type="entry name" value="RmlD_sub_bind"/>
    <property type="match status" value="1"/>
</dbReference>
<proteinExistence type="inferred from homology"/>
<accession>A0A0G0I648</accession>
<evidence type="ECO:0000256" key="1">
    <source>
        <dbReference type="ARBA" id="ARBA00010944"/>
    </source>
</evidence>
<dbReference type="GO" id="GO:0019305">
    <property type="term" value="P:dTDP-rhamnose biosynthetic process"/>
    <property type="evidence" value="ECO:0007669"/>
    <property type="project" value="UniProtKB-UniPathway"/>
</dbReference>
<keyword evidence="2" id="KW-0521">NADP</keyword>
<organism evidence="4 5">
    <name type="scientific">Candidatus Woesebacteria bacterium GW2011_GWD1_38_10</name>
    <dbReference type="NCBI Taxonomy" id="1618592"/>
    <lineage>
        <taxon>Bacteria</taxon>
        <taxon>Candidatus Woeseibacteriota</taxon>
    </lineage>
</organism>
<evidence type="ECO:0000313" key="4">
    <source>
        <dbReference type="EMBL" id="KKQ50788.1"/>
    </source>
</evidence>
<reference evidence="4 5" key="1">
    <citation type="journal article" date="2015" name="Nature">
        <title>rRNA introns, odd ribosomes, and small enigmatic genomes across a large radiation of phyla.</title>
        <authorList>
            <person name="Brown C.T."/>
            <person name="Hug L.A."/>
            <person name="Thomas B.C."/>
            <person name="Sharon I."/>
            <person name="Castelle C.J."/>
            <person name="Singh A."/>
            <person name="Wilkins M.J."/>
            <person name="Williams K.H."/>
            <person name="Banfield J.F."/>
        </authorList>
    </citation>
    <scope>NUCLEOTIDE SEQUENCE [LARGE SCALE GENOMIC DNA]</scope>
</reference>
<comment type="similarity">
    <text evidence="1 2">Belongs to the dTDP-4-dehydrorhamnose reductase family.</text>
</comment>
<name>A0A0G0I648_9BACT</name>
<sequence length="301" mass="34018">MNDKVLITGSDGMVGSRFVELYPNKNELLAPTIAEFDLLNPHSMERYLKNNPVSSVINFAAYTDVREAEKDRGNENGLCWNINIKGIKNLVSLFGSKVHLVHISTDMVFSGSKDDKGPYKEVRCPERDPSKVTWYGYTKGEGENIIREADISSTIIRIIYPVRAKYDNKSDYLRKHLKLYNDDALYPMFSDQKISVTFIDELCTTIGKILSDKIRGVYHCSSSDTTTPYELISYLIEAKYGVKNTVKSASIHEFLRTSDNPLRYPIFGGLKCGISQKALGIRYSTCKQIVNKLIGQNISPR</sequence>
<dbReference type="InterPro" id="IPR036291">
    <property type="entry name" value="NAD(P)-bd_dom_sf"/>
</dbReference>
<dbReference type="AlphaFoldDB" id="A0A0G0I648"/>
<gene>
    <name evidence="4" type="ORF">US67_C0001G0021</name>
</gene>
<dbReference type="SUPFAM" id="SSF51735">
    <property type="entry name" value="NAD(P)-binding Rossmann-fold domains"/>
    <property type="match status" value="1"/>
</dbReference>
<evidence type="ECO:0000313" key="5">
    <source>
        <dbReference type="Proteomes" id="UP000034366"/>
    </source>
</evidence>
<dbReference type="PANTHER" id="PTHR10491:SF4">
    <property type="entry name" value="METHIONINE ADENOSYLTRANSFERASE 2 SUBUNIT BETA"/>
    <property type="match status" value="1"/>
</dbReference>
<evidence type="ECO:0000256" key="2">
    <source>
        <dbReference type="RuleBase" id="RU364082"/>
    </source>
</evidence>
<comment type="pathway">
    <text evidence="2">Carbohydrate biosynthesis; dTDP-L-rhamnose biosynthesis.</text>
</comment>
<dbReference type="EC" id="1.1.1.133" evidence="2"/>
<dbReference type="UniPathway" id="UPA00124"/>
<feature type="domain" description="RmlD-like substrate binding" evidence="3">
    <location>
        <begin position="4"/>
        <end position="261"/>
    </location>
</feature>
<dbReference type="PANTHER" id="PTHR10491">
    <property type="entry name" value="DTDP-4-DEHYDRORHAMNOSE REDUCTASE"/>
    <property type="match status" value="1"/>
</dbReference>
<dbReference type="Gene3D" id="3.90.25.10">
    <property type="entry name" value="UDP-galactose 4-epimerase, domain 1"/>
    <property type="match status" value="1"/>
</dbReference>
<evidence type="ECO:0000259" key="3">
    <source>
        <dbReference type="Pfam" id="PF04321"/>
    </source>
</evidence>
<dbReference type="InterPro" id="IPR029903">
    <property type="entry name" value="RmlD-like-bd"/>
</dbReference>